<accession>A0A0T6LJT5</accession>
<feature type="compositionally biased region" description="Gly residues" evidence="1">
    <location>
        <begin position="35"/>
        <end position="44"/>
    </location>
</feature>
<feature type="region of interest" description="Disordered" evidence="1">
    <location>
        <begin position="32"/>
        <end position="87"/>
    </location>
</feature>
<dbReference type="AlphaFoldDB" id="A0A0T6LJT5"/>
<comment type="caution">
    <text evidence="2">The sequence shown here is derived from an EMBL/GenBank/DDBJ whole genome shotgun (WGS) entry which is preliminary data.</text>
</comment>
<evidence type="ECO:0000256" key="1">
    <source>
        <dbReference type="SAM" id="MobiDB-lite"/>
    </source>
</evidence>
<evidence type="ECO:0000313" key="3">
    <source>
        <dbReference type="Proteomes" id="UP000050867"/>
    </source>
</evidence>
<gene>
    <name evidence="2" type="ORF">AQ490_10560</name>
</gene>
<name>A0A0T6LJT5_WENVI</name>
<proteinExistence type="predicted"/>
<dbReference type="Proteomes" id="UP000050867">
    <property type="component" value="Unassembled WGS sequence"/>
</dbReference>
<reference evidence="2 3" key="1">
    <citation type="submission" date="2015-10" db="EMBL/GenBank/DDBJ databases">
        <title>Draft genome sequence of pyrrolomycin-producing Streptomyces vitaminophilus.</title>
        <authorList>
            <person name="Graham D.E."/>
            <person name="Mahan K.M."/>
            <person name="Klingeman D.M."/>
            <person name="Hettich R.L."/>
            <person name="Parry R.J."/>
        </authorList>
    </citation>
    <scope>NUCLEOTIDE SEQUENCE [LARGE SCALE GENOMIC DNA]</scope>
    <source>
        <strain evidence="2 3">ATCC 31673</strain>
    </source>
</reference>
<dbReference type="EMBL" id="LLZU01000039">
    <property type="protein sequence ID" value="KRV46359.1"/>
    <property type="molecule type" value="Genomic_DNA"/>
</dbReference>
<keyword evidence="3" id="KW-1185">Reference proteome</keyword>
<organism evidence="2 3">
    <name type="scientific">Wenjunlia vitaminophila</name>
    <name type="common">Streptomyces vitaminophilus</name>
    <dbReference type="NCBI Taxonomy" id="76728"/>
    <lineage>
        <taxon>Bacteria</taxon>
        <taxon>Bacillati</taxon>
        <taxon>Actinomycetota</taxon>
        <taxon>Actinomycetes</taxon>
        <taxon>Kitasatosporales</taxon>
        <taxon>Streptomycetaceae</taxon>
        <taxon>Wenjunlia</taxon>
    </lineage>
</organism>
<protein>
    <submittedName>
        <fullName evidence="2">Uncharacterized protein</fullName>
    </submittedName>
</protein>
<evidence type="ECO:0000313" key="2">
    <source>
        <dbReference type="EMBL" id="KRV46359.1"/>
    </source>
</evidence>
<sequence>MLAAGLLTACGDDEESDCAAGAATGTTVLAAAAPGKGGRGGGGSHRGRSGVSSGHHDGDCDEYSPSPTVSLGRIDVAGVTAAPRHGA</sequence>